<name>A0A8S2NLP4_9BILA</name>
<dbReference type="InterPro" id="IPR027806">
    <property type="entry name" value="HARBI1_dom"/>
</dbReference>
<dbReference type="Proteomes" id="UP000682733">
    <property type="component" value="Unassembled WGS sequence"/>
</dbReference>
<keyword evidence="2" id="KW-0479">Metal-binding</keyword>
<evidence type="ECO:0000256" key="3">
    <source>
        <dbReference type="PROSITE-ProRule" id="PRU00325"/>
    </source>
</evidence>
<feature type="domain" description="SWIM-type" evidence="4">
    <location>
        <begin position="433"/>
        <end position="472"/>
    </location>
</feature>
<evidence type="ECO:0000313" key="6">
    <source>
        <dbReference type="EMBL" id="CAF4007567.1"/>
    </source>
</evidence>
<dbReference type="EMBL" id="CAJNOK010014085">
    <property type="protein sequence ID" value="CAF1197335.1"/>
    <property type="molecule type" value="Genomic_DNA"/>
</dbReference>
<proteinExistence type="predicted"/>
<comment type="caution">
    <text evidence="6">The sequence shown here is derived from an EMBL/GenBank/DDBJ whole genome shotgun (WGS) entry which is preliminary data.</text>
</comment>
<dbReference type="EMBL" id="CAJOBA010035615">
    <property type="protein sequence ID" value="CAF4007567.1"/>
    <property type="molecule type" value="Genomic_DNA"/>
</dbReference>
<dbReference type="PROSITE" id="PS50966">
    <property type="entry name" value="ZF_SWIM"/>
    <property type="match status" value="1"/>
</dbReference>
<gene>
    <name evidence="5" type="ORF">OVA965_LOCUS23814</name>
    <name evidence="6" type="ORF">TMI583_LOCUS24534</name>
</gene>
<dbReference type="Pfam" id="PF13359">
    <property type="entry name" value="DDE_Tnp_4"/>
    <property type="match status" value="1"/>
</dbReference>
<dbReference type="Proteomes" id="UP000677228">
    <property type="component" value="Unassembled WGS sequence"/>
</dbReference>
<dbReference type="PANTHER" id="PTHR23080">
    <property type="entry name" value="THAP DOMAIN PROTEIN"/>
    <property type="match status" value="1"/>
</dbReference>
<evidence type="ECO:0000256" key="2">
    <source>
        <dbReference type="ARBA" id="ARBA00022723"/>
    </source>
</evidence>
<dbReference type="AlphaFoldDB" id="A0A8S2NLP4"/>
<comment type="cofactor">
    <cofactor evidence="1">
        <name>a divalent metal cation</name>
        <dbReference type="ChEBI" id="CHEBI:60240"/>
    </cofactor>
</comment>
<accession>A0A8S2NLP4</accession>
<evidence type="ECO:0000259" key="4">
    <source>
        <dbReference type="PROSITE" id="PS50966"/>
    </source>
</evidence>
<dbReference type="GO" id="GO:0008270">
    <property type="term" value="F:zinc ion binding"/>
    <property type="evidence" value="ECO:0007669"/>
    <property type="project" value="UniProtKB-KW"/>
</dbReference>
<keyword evidence="3" id="KW-0862">Zinc</keyword>
<evidence type="ECO:0000313" key="7">
    <source>
        <dbReference type="Proteomes" id="UP000682733"/>
    </source>
</evidence>
<keyword evidence="3" id="KW-0863">Zinc-finger</keyword>
<reference evidence="6" key="1">
    <citation type="submission" date="2021-02" db="EMBL/GenBank/DDBJ databases">
        <authorList>
            <person name="Nowell W R."/>
        </authorList>
    </citation>
    <scope>NUCLEOTIDE SEQUENCE</scope>
</reference>
<sequence>MMNASNSTSDFEIQLEEYLFMKDCHHRCCICGVILTSSSVVIPSSARIDLLVDHHLYVNYDTRVCDKHLCKNRLSTNISINKKTCDPLSLDGGNLKSLILDLISNIRELGVQHLSRSEALKHQTPYTKTFFGDNVALILDGTYFYIHKSQHHQYNRDTYSGKKKRHLVKTLSVLFPDGYAVDCLGPFPANANDAKITESILQLNNTFQYWCEDGDVAIVDRAFRDVIESLEENGFDVRMPSFLPPKQKQLTTKEANSTRLITKNRWVVEAYHAQLKDWSLLSERIHNSLIPNIHDYARITTAALNAFRKPIFFTDDPSEHQQIAKLMLELSTTKNNLQKLIEKGTLNTRSKWKDIDSSLIRFPTLTKDQLLYLFFRSYQIKQSSVYAQQHLGPDGDFILQTNANHPHILRCRLHSQFSRKDEYFCWIEFDPNYTIPVEDPFDTIKSSFCRCRAGGRTIGHCGHAAALIYHLSYARHQDTIPLKQSNYFHDLLLPPV</sequence>
<evidence type="ECO:0000313" key="5">
    <source>
        <dbReference type="EMBL" id="CAF1197335.1"/>
    </source>
</evidence>
<organism evidence="6 7">
    <name type="scientific">Didymodactylos carnosus</name>
    <dbReference type="NCBI Taxonomy" id="1234261"/>
    <lineage>
        <taxon>Eukaryota</taxon>
        <taxon>Metazoa</taxon>
        <taxon>Spiralia</taxon>
        <taxon>Gnathifera</taxon>
        <taxon>Rotifera</taxon>
        <taxon>Eurotatoria</taxon>
        <taxon>Bdelloidea</taxon>
        <taxon>Philodinida</taxon>
        <taxon>Philodinidae</taxon>
        <taxon>Didymodactylos</taxon>
    </lineage>
</organism>
<protein>
    <recommendedName>
        <fullName evidence="4">SWIM-type domain-containing protein</fullName>
    </recommendedName>
</protein>
<dbReference type="InterPro" id="IPR007527">
    <property type="entry name" value="Znf_SWIM"/>
</dbReference>
<evidence type="ECO:0000256" key="1">
    <source>
        <dbReference type="ARBA" id="ARBA00001968"/>
    </source>
</evidence>